<dbReference type="PANTHER" id="PTHR39594">
    <property type="entry name" value="PROTEIN YCHQ"/>
    <property type="match status" value="1"/>
</dbReference>
<evidence type="ECO:0000313" key="2">
    <source>
        <dbReference type="EMBL" id="VEJ20915.1"/>
    </source>
</evidence>
<evidence type="ECO:0000256" key="1">
    <source>
        <dbReference type="SAM" id="Phobius"/>
    </source>
</evidence>
<reference evidence="2 3" key="1">
    <citation type="submission" date="2018-12" db="EMBL/GenBank/DDBJ databases">
        <authorList>
            <consortium name="Pathogen Informatics"/>
        </authorList>
    </citation>
    <scope>NUCLEOTIDE SEQUENCE [LARGE SCALE GENOMIC DNA]</scope>
    <source>
        <strain evidence="2 3">NCTC12227</strain>
    </source>
</reference>
<dbReference type="OrthoDB" id="5588650at2"/>
<proteinExistence type="predicted"/>
<dbReference type="Proteomes" id="UP000268229">
    <property type="component" value="Chromosome"/>
</dbReference>
<feature type="transmembrane region" description="Helical" evidence="1">
    <location>
        <begin position="39"/>
        <end position="58"/>
    </location>
</feature>
<feature type="transmembrane region" description="Helical" evidence="1">
    <location>
        <begin position="101"/>
        <end position="120"/>
    </location>
</feature>
<feature type="transmembrane region" description="Helical" evidence="1">
    <location>
        <begin position="6"/>
        <end position="27"/>
    </location>
</feature>
<keyword evidence="1" id="KW-0472">Membrane</keyword>
<dbReference type="InterPro" id="IPR007360">
    <property type="entry name" value="SirB"/>
</dbReference>
<gene>
    <name evidence="2" type="primary">sirB2</name>
    <name evidence="2" type="ORF">NCTC12227_00636</name>
</gene>
<sequence length="123" mass="14206">MQYLIVKHSHITFVAITILLFNLRFWMRCAKPENPLPKLLKIIPHFNDTLLLFTGLWLMKITHFTPFGNADWLGVKILILLAYIGLGMMTVKARPRTPKANFGYVLSMACIVSIIYLAHYKPF</sequence>
<dbReference type="KEGG" id="nani:NCTC12227_00636"/>
<dbReference type="EMBL" id="LR134516">
    <property type="protein sequence ID" value="VEJ20915.1"/>
    <property type="molecule type" value="Genomic_DNA"/>
</dbReference>
<dbReference type="RefSeq" id="WP_085390421.1">
    <property type="nucleotide sequence ID" value="NZ_JBGNXI010000005.1"/>
</dbReference>
<dbReference type="PANTHER" id="PTHR39594:SF1">
    <property type="entry name" value="PROTEIN YCHQ"/>
    <property type="match status" value="1"/>
</dbReference>
<keyword evidence="1" id="KW-1133">Transmembrane helix</keyword>
<keyword evidence="3" id="KW-1185">Reference proteome</keyword>
<dbReference type="AlphaFoldDB" id="A0A1X3CJ24"/>
<protein>
    <submittedName>
        <fullName evidence="2">Regulator</fullName>
    </submittedName>
</protein>
<feature type="transmembrane region" description="Helical" evidence="1">
    <location>
        <begin position="70"/>
        <end position="89"/>
    </location>
</feature>
<dbReference type="PIRSF" id="PIRSF005610">
    <property type="entry name" value="SirB"/>
    <property type="match status" value="1"/>
</dbReference>
<dbReference type="STRING" id="326522.BWD08_06915"/>
<evidence type="ECO:0000313" key="3">
    <source>
        <dbReference type="Proteomes" id="UP000268229"/>
    </source>
</evidence>
<organism evidence="2 3">
    <name type="scientific">Neisseria animaloris</name>
    <dbReference type="NCBI Taxonomy" id="326522"/>
    <lineage>
        <taxon>Bacteria</taxon>
        <taxon>Pseudomonadati</taxon>
        <taxon>Pseudomonadota</taxon>
        <taxon>Betaproteobacteria</taxon>
        <taxon>Neisseriales</taxon>
        <taxon>Neisseriaceae</taxon>
        <taxon>Neisseria</taxon>
    </lineage>
</organism>
<name>A0A1X3CJ24_9NEIS</name>
<accession>A0A1X3CJ24</accession>
<keyword evidence="1" id="KW-0812">Transmembrane</keyword>
<dbReference type="GO" id="GO:0005886">
    <property type="term" value="C:plasma membrane"/>
    <property type="evidence" value="ECO:0007669"/>
    <property type="project" value="TreeGrafter"/>
</dbReference>
<dbReference type="Pfam" id="PF04247">
    <property type="entry name" value="SirB"/>
    <property type="match status" value="1"/>
</dbReference>